<comment type="caution">
    <text evidence="2">The sequence shown here is derived from an EMBL/GenBank/DDBJ whole genome shotgun (WGS) entry which is preliminary data.</text>
</comment>
<protein>
    <submittedName>
        <fullName evidence="2">Uncharacterized protein</fullName>
    </submittedName>
</protein>
<accession>A0ABQ9DP31</accession>
<proteinExistence type="predicted"/>
<organism evidence="2 3">
    <name type="scientific">Willisornis vidua</name>
    <name type="common">Xingu scale-backed antbird</name>
    <dbReference type="NCBI Taxonomy" id="1566151"/>
    <lineage>
        <taxon>Eukaryota</taxon>
        <taxon>Metazoa</taxon>
        <taxon>Chordata</taxon>
        <taxon>Craniata</taxon>
        <taxon>Vertebrata</taxon>
        <taxon>Euteleostomi</taxon>
        <taxon>Archelosauria</taxon>
        <taxon>Archosauria</taxon>
        <taxon>Dinosauria</taxon>
        <taxon>Saurischia</taxon>
        <taxon>Theropoda</taxon>
        <taxon>Coelurosauria</taxon>
        <taxon>Aves</taxon>
        <taxon>Neognathae</taxon>
        <taxon>Neoaves</taxon>
        <taxon>Telluraves</taxon>
        <taxon>Australaves</taxon>
        <taxon>Passeriformes</taxon>
        <taxon>Thamnophilidae</taxon>
        <taxon>Willisornis</taxon>
    </lineage>
</organism>
<keyword evidence="3" id="KW-1185">Reference proteome</keyword>
<evidence type="ECO:0000313" key="2">
    <source>
        <dbReference type="EMBL" id="KAJ7423646.1"/>
    </source>
</evidence>
<reference evidence="2" key="1">
    <citation type="submission" date="2019-10" db="EMBL/GenBank/DDBJ databases">
        <authorList>
            <person name="Soares A.E.R."/>
            <person name="Aleixo A."/>
            <person name="Schneider P."/>
            <person name="Miyaki C.Y."/>
            <person name="Schneider M.P."/>
            <person name="Mello C."/>
            <person name="Vasconcelos A.T.R."/>
        </authorList>
    </citation>
    <scope>NUCLEOTIDE SEQUENCE</scope>
    <source>
        <tissue evidence="2">Muscle</tissue>
    </source>
</reference>
<sequence>MDCLSVMLCPDKIIFPRAAAATVISVTESKGDGSVPAVPDPGPAYSSPWEASIERHTEAEMACNLLDGLELSSLTGSLHKYVIAVVKPRCNECQGQDQDSSHEDVAGPANEPEVAEIPEEKSSSSGESQERY</sequence>
<evidence type="ECO:0000313" key="3">
    <source>
        <dbReference type="Proteomes" id="UP001145742"/>
    </source>
</evidence>
<name>A0ABQ9DP31_9PASS</name>
<gene>
    <name evidence="2" type="ORF">WISP_33068</name>
</gene>
<dbReference type="EMBL" id="WHWB01032789">
    <property type="protein sequence ID" value="KAJ7423646.1"/>
    <property type="molecule type" value="Genomic_DNA"/>
</dbReference>
<feature type="region of interest" description="Disordered" evidence="1">
    <location>
        <begin position="93"/>
        <end position="132"/>
    </location>
</feature>
<evidence type="ECO:0000256" key="1">
    <source>
        <dbReference type="SAM" id="MobiDB-lite"/>
    </source>
</evidence>
<dbReference type="Proteomes" id="UP001145742">
    <property type="component" value="Unassembled WGS sequence"/>
</dbReference>
<feature type="compositionally biased region" description="Basic and acidic residues" evidence="1">
    <location>
        <begin position="118"/>
        <end position="132"/>
    </location>
</feature>